<dbReference type="EMBL" id="CAJNRG010002204">
    <property type="protein sequence ID" value="CAF2044320.1"/>
    <property type="molecule type" value="Genomic_DNA"/>
</dbReference>
<sequence>MQTKTILALFCTIVILLIGHNDGAPTVEKTIIADKETPAATPKKPKFTGARTHWKTNIDAKTAKLFNDHKVTVSKKLNAVHKVPRSFNPKPAKYSTQIVNGILYHFLVQIPNNKYAYVTIVSRTWKKPNAPADENVTVREQLYGLNDKNI</sequence>
<gene>
    <name evidence="5" type="ORF">OVN521_LOCUS28367</name>
    <name evidence="4" type="ORF">UXM345_LOCUS12238</name>
    <name evidence="2" type="ORF">WKI299_LOCUS6512</name>
    <name evidence="3" type="ORF">XDN619_LOCUS7315</name>
</gene>
<dbReference type="InterPro" id="IPR046350">
    <property type="entry name" value="Cystatin_sf"/>
</dbReference>
<proteinExistence type="predicted"/>
<dbReference type="EMBL" id="CAJNRF010001897">
    <property type="protein sequence ID" value="CAF2030335.1"/>
    <property type="molecule type" value="Genomic_DNA"/>
</dbReference>
<dbReference type="Gene3D" id="3.10.450.10">
    <property type="match status" value="1"/>
</dbReference>
<feature type="signal peptide" evidence="1">
    <location>
        <begin position="1"/>
        <end position="23"/>
    </location>
</feature>
<dbReference type="EMBL" id="CAJOBF010001263">
    <property type="protein sequence ID" value="CAF3931823.1"/>
    <property type="molecule type" value="Genomic_DNA"/>
</dbReference>
<keyword evidence="7" id="KW-1185">Reference proteome</keyword>
<accession>A0A816N5V2</accession>
<evidence type="ECO:0000313" key="5">
    <source>
        <dbReference type="EMBL" id="CAF4238275.1"/>
    </source>
</evidence>
<evidence type="ECO:0008006" key="8">
    <source>
        <dbReference type="Google" id="ProtNLM"/>
    </source>
</evidence>
<dbReference type="Proteomes" id="UP000663856">
    <property type="component" value="Unassembled WGS sequence"/>
</dbReference>
<dbReference type="Proteomes" id="UP000663842">
    <property type="component" value="Unassembled WGS sequence"/>
</dbReference>
<evidence type="ECO:0000313" key="7">
    <source>
        <dbReference type="Proteomes" id="UP000663866"/>
    </source>
</evidence>
<name>A0A816N5V2_9BILA</name>
<dbReference type="EMBL" id="CAJOBG010008226">
    <property type="protein sequence ID" value="CAF4238275.1"/>
    <property type="molecule type" value="Genomic_DNA"/>
</dbReference>
<organism evidence="2 6">
    <name type="scientific">Rotaria magnacalcarata</name>
    <dbReference type="NCBI Taxonomy" id="392030"/>
    <lineage>
        <taxon>Eukaryota</taxon>
        <taxon>Metazoa</taxon>
        <taxon>Spiralia</taxon>
        <taxon>Gnathifera</taxon>
        <taxon>Rotifera</taxon>
        <taxon>Eurotatoria</taxon>
        <taxon>Bdelloidea</taxon>
        <taxon>Philodinida</taxon>
        <taxon>Philodinidae</taxon>
        <taxon>Rotaria</taxon>
    </lineage>
</organism>
<keyword evidence="1" id="KW-0732">Signal</keyword>
<evidence type="ECO:0000313" key="2">
    <source>
        <dbReference type="EMBL" id="CAF2030335.1"/>
    </source>
</evidence>
<evidence type="ECO:0000256" key="1">
    <source>
        <dbReference type="SAM" id="SignalP"/>
    </source>
</evidence>
<evidence type="ECO:0000313" key="4">
    <source>
        <dbReference type="EMBL" id="CAF3931823.1"/>
    </source>
</evidence>
<protein>
    <recommendedName>
        <fullName evidence="8">Cystatin domain-containing protein</fullName>
    </recommendedName>
</protein>
<feature type="chain" id="PRO_5036413011" description="Cystatin domain-containing protein" evidence="1">
    <location>
        <begin position="24"/>
        <end position="150"/>
    </location>
</feature>
<reference evidence="2" key="1">
    <citation type="submission" date="2021-02" db="EMBL/GenBank/DDBJ databases">
        <authorList>
            <person name="Nowell W R."/>
        </authorList>
    </citation>
    <scope>NUCLEOTIDE SEQUENCE</scope>
</reference>
<dbReference type="Proteomes" id="UP000663866">
    <property type="component" value="Unassembled WGS sequence"/>
</dbReference>
<evidence type="ECO:0000313" key="6">
    <source>
        <dbReference type="Proteomes" id="UP000663856"/>
    </source>
</evidence>
<dbReference type="AlphaFoldDB" id="A0A816N5V2"/>
<comment type="caution">
    <text evidence="2">The sequence shown here is derived from an EMBL/GenBank/DDBJ whole genome shotgun (WGS) entry which is preliminary data.</text>
</comment>
<dbReference type="SUPFAM" id="SSF54403">
    <property type="entry name" value="Cystatin/monellin"/>
    <property type="match status" value="1"/>
</dbReference>
<evidence type="ECO:0000313" key="3">
    <source>
        <dbReference type="EMBL" id="CAF2044320.1"/>
    </source>
</evidence>
<dbReference type="Proteomes" id="UP000663887">
    <property type="component" value="Unassembled WGS sequence"/>
</dbReference>